<feature type="domain" description="Retroviral polymerase SH3-like" evidence="1">
    <location>
        <begin position="163"/>
        <end position="199"/>
    </location>
</feature>
<dbReference type="GO" id="GO:0003676">
    <property type="term" value="F:nucleic acid binding"/>
    <property type="evidence" value="ECO:0007669"/>
    <property type="project" value="InterPro"/>
</dbReference>
<dbReference type="AlphaFoldDB" id="A0A5B6W6D4"/>
<gene>
    <name evidence="2" type="ORF">EPI10_010761</name>
</gene>
<dbReference type="EMBL" id="SMMG02000004">
    <property type="protein sequence ID" value="KAA3476823.1"/>
    <property type="molecule type" value="Genomic_DNA"/>
</dbReference>
<organism evidence="2 3">
    <name type="scientific">Gossypium australe</name>
    <dbReference type="NCBI Taxonomy" id="47621"/>
    <lineage>
        <taxon>Eukaryota</taxon>
        <taxon>Viridiplantae</taxon>
        <taxon>Streptophyta</taxon>
        <taxon>Embryophyta</taxon>
        <taxon>Tracheophyta</taxon>
        <taxon>Spermatophyta</taxon>
        <taxon>Magnoliopsida</taxon>
        <taxon>eudicotyledons</taxon>
        <taxon>Gunneridae</taxon>
        <taxon>Pentapetalae</taxon>
        <taxon>rosids</taxon>
        <taxon>malvids</taxon>
        <taxon>Malvales</taxon>
        <taxon>Malvaceae</taxon>
        <taxon>Malvoideae</taxon>
        <taxon>Gossypium</taxon>
    </lineage>
</organism>
<dbReference type="Proteomes" id="UP000325315">
    <property type="component" value="Unassembled WGS sequence"/>
</dbReference>
<sequence length="201" mass="23995">MKLKKWQLIFWNLMITYRHVRLVNLESKIESHFPIQHGEPLIFFLKFKSEVVGVFWKFKKTVENQSDNHIQILRSDKKLAHQLITPYTSQQNRVSERQNKYILDMTRCMLHEQNLPKKLWAETAHTAIFLQNRLPTKAVKDQTPYKAWYGHKPSLNFLKIFCCLCFTHVPQIKRDKLDKKTLPGVFISYSTVVKAYKIFRS</sequence>
<dbReference type="InterPro" id="IPR012337">
    <property type="entry name" value="RNaseH-like_sf"/>
</dbReference>
<dbReference type="Gene3D" id="3.30.420.10">
    <property type="entry name" value="Ribonuclease H-like superfamily/Ribonuclease H"/>
    <property type="match status" value="1"/>
</dbReference>
<dbReference type="OrthoDB" id="1002641at2759"/>
<evidence type="ECO:0000313" key="3">
    <source>
        <dbReference type="Proteomes" id="UP000325315"/>
    </source>
</evidence>
<reference evidence="3" key="1">
    <citation type="journal article" date="2019" name="Plant Biotechnol. J.">
        <title>Genome sequencing of the Australian wild diploid species Gossypium australe highlights disease resistance and delayed gland morphogenesis.</title>
        <authorList>
            <person name="Cai Y."/>
            <person name="Cai X."/>
            <person name="Wang Q."/>
            <person name="Wang P."/>
            <person name="Zhang Y."/>
            <person name="Cai C."/>
            <person name="Xu Y."/>
            <person name="Wang K."/>
            <person name="Zhou Z."/>
            <person name="Wang C."/>
            <person name="Geng S."/>
            <person name="Li B."/>
            <person name="Dong Q."/>
            <person name="Hou Y."/>
            <person name="Wang H."/>
            <person name="Ai P."/>
            <person name="Liu Z."/>
            <person name="Yi F."/>
            <person name="Sun M."/>
            <person name="An G."/>
            <person name="Cheng J."/>
            <person name="Zhang Y."/>
            <person name="Shi Q."/>
            <person name="Xie Y."/>
            <person name="Shi X."/>
            <person name="Chang Y."/>
            <person name="Huang F."/>
            <person name="Chen Y."/>
            <person name="Hong S."/>
            <person name="Mi L."/>
            <person name="Sun Q."/>
            <person name="Zhang L."/>
            <person name="Zhou B."/>
            <person name="Peng R."/>
            <person name="Zhang X."/>
            <person name="Liu F."/>
        </authorList>
    </citation>
    <scope>NUCLEOTIDE SEQUENCE [LARGE SCALE GENOMIC DNA]</scope>
    <source>
        <strain evidence="3">cv. PA1801</strain>
    </source>
</reference>
<accession>A0A5B6W6D4</accession>
<dbReference type="PANTHER" id="PTHR42648:SF18">
    <property type="entry name" value="RETROTRANSPOSON, UNCLASSIFIED-LIKE PROTEIN"/>
    <property type="match status" value="1"/>
</dbReference>
<dbReference type="PANTHER" id="PTHR42648">
    <property type="entry name" value="TRANSPOSASE, PUTATIVE-RELATED"/>
    <property type="match status" value="1"/>
</dbReference>
<dbReference type="InterPro" id="IPR039537">
    <property type="entry name" value="Retrotran_Ty1/copia-like"/>
</dbReference>
<evidence type="ECO:0000259" key="1">
    <source>
        <dbReference type="Pfam" id="PF25597"/>
    </source>
</evidence>
<evidence type="ECO:0000313" key="2">
    <source>
        <dbReference type="EMBL" id="KAA3476823.1"/>
    </source>
</evidence>
<dbReference type="Pfam" id="PF25597">
    <property type="entry name" value="SH3_retrovirus"/>
    <property type="match status" value="1"/>
</dbReference>
<proteinExistence type="predicted"/>
<dbReference type="InterPro" id="IPR057670">
    <property type="entry name" value="SH3_retrovirus"/>
</dbReference>
<comment type="caution">
    <text evidence="2">The sequence shown here is derived from an EMBL/GenBank/DDBJ whole genome shotgun (WGS) entry which is preliminary data.</text>
</comment>
<name>A0A5B6W6D4_9ROSI</name>
<dbReference type="InterPro" id="IPR036397">
    <property type="entry name" value="RNaseH_sf"/>
</dbReference>
<dbReference type="SUPFAM" id="SSF53098">
    <property type="entry name" value="Ribonuclease H-like"/>
    <property type="match status" value="1"/>
</dbReference>
<protein>
    <submittedName>
        <fullName evidence="2">Retrovirus-related Pol polyprotein from transposon TNT 1-94</fullName>
    </submittedName>
</protein>
<keyword evidence="3" id="KW-1185">Reference proteome</keyword>